<keyword evidence="6" id="KW-1185">Reference proteome</keyword>
<proteinExistence type="predicted"/>
<dbReference type="InterPro" id="IPR050206">
    <property type="entry name" value="FtsK/SpoIIIE/SftA"/>
</dbReference>
<feature type="domain" description="FtsK" evidence="4">
    <location>
        <begin position="112"/>
        <end position="320"/>
    </location>
</feature>
<name>A0ABS4D9R7_9CHLR</name>
<dbReference type="EMBL" id="SIJK02000016">
    <property type="protein sequence ID" value="MBP1466184.1"/>
    <property type="molecule type" value="Genomic_DNA"/>
</dbReference>
<evidence type="ECO:0000256" key="1">
    <source>
        <dbReference type="ARBA" id="ARBA00022741"/>
    </source>
</evidence>
<sequence length="527" mass="57083">MEAWFRDPGNMVLALGVALCLLGLARFGRLVAWGQRMQALHGHALTSMRVWPRALARAGTSATSARPAAPPRADLAAPPALLAGAGRALRDPPGIEATLSYLRRHSPNDRYRLPLGWCRSDRQEAGLVHTALVGETNHILISGASDSGKDNLAWWMLLALALVHHEPHELHVAIIDGKGLDFQPWASKAQTWALATDPETIPDVLRALTAERQRRKAVLTAAGVSKWDHYHGHDLPLLVVFISELSLLETALKRERTQRERDRTLDLELDLWLNTELTAGRAFGMRYLIGMQTVTGMDMLWRSQIGVFMGSYQPDETQVKPNLAKTAKQIAAAGAVPPHHLPPPPTGAGVFTIVSGEQCITTRAPYLSDAERRRWLGLLPDRLPTPDPGCPEPPANAQLYPRHRTPYARSSEYCTTATGTSPGAAASSGVLPNTAFDGAANGAAHPSDETTGEFNAPTNPMTAASSAGDPLALLPFTISDIARLSARIARGDTKTEIVRSMPGYATRRHREFVGYYDAIAAILGEEG</sequence>
<dbReference type="InterPro" id="IPR002543">
    <property type="entry name" value="FtsK_dom"/>
</dbReference>
<dbReference type="InterPro" id="IPR027417">
    <property type="entry name" value="P-loop_NTPase"/>
</dbReference>
<keyword evidence="2 3" id="KW-0067">ATP-binding</keyword>
<organism evidence="5 6">
    <name type="scientific">Candidatus Chloroploca mongolica</name>
    <dbReference type="NCBI Taxonomy" id="2528176"/>
    <lineage>
        <taxon>Bacteria</taxon>
        <taxon>Bacillati</taxon>
        <taxon>Chloroflexota</taxon>
        <taxon>Chloroflexia</taxon>
        <taxon>Chloroflexales</taxon>
        <taxon>Chloroflexineae</taxon>
        <taxon>Oscillochloridaceae</taxon>
        <taxon>Candidatus Chloroploca</taxon>
    </lineage>
</organism>
<dbReference type="PANTHER" id="PTHR22683:SF41">
    <property type="entry name" value="DNA TRANSLOCASE FTSK"/>
    <property type="match status" value="1"/>
</dbReference>
<protein>
    <recommendedName>
        <fullName evidence="4">FtsK domain-containing protein</fullName>
    </recommendedName>
</protein>
<accession>A0ABS4D9R7</accession>
<dbReference type="RefSeq" id="WP_135478189.1">
    <property type="nucleotide sequence ID" value="NZ_SIJK02000016.1"/>
</dbReference>
<dbReference type="PROSITE" id="PS50901">
    <property type="entry name" value="FTSK"/>
    <property type="match status" value="1"/>
</dbReference>
<gene>
    <name evidence="5" type="ORF">EYB53_010750</name>
</gene>
<dbReference type="Proteomes" id="UP001193081">
    <property type="component" value="Unassembled WGS sequence"/>
</dbReference>
<evidence type="ECO:0000256" key="3">
    <source>
        <dbReference type="PROSITE-ProRule" id="PRU00289"/>
    </source>
</evidence>
<evidence type="ECO:0000313" key="5">
    <source>
        <dbReference type="EMBL" id="MBP1466184.1"/>
    </source>
</evidence>
<keyword evidence="1 3" id="KW-0547">Nucleotide-binding</keyword>
<dbReference type="Gene3D" id="3.40.50.300">
    <property type="entry name" value="P-loop containing nucleotide triphosphate hydrolases"/>
    <property type="match status" value="1"/>
</dbReference>
<evidence type="ECO:0000259" key="4">
    <source>
        <dbReference type="PROSITE" id="PS50901"/>
    </source>
</evidence>
<dbReference type="SUPFAM" id="SSF52540">
    <property type="entry name" value="P-loop containing nucleoside triphosphate hydrolases"/>
    <property type="match status" value="1"/>
</dbReference>
<feature type="binding site" evidence="3">
    <location>
        <begin position="143"/>
        <end position="150"/>
    </location>
    <ligand>
        <name>ATP</name>
        <dbReference type="ChEBI" id="CHEBI:30616"/>
    </ligand>
</feature>
<comment type="caution">
    <text evidence="5">The sequence shown here is derived from an EMBL/GenBank/DDBJ whole genome shotgun (WGS) entry which is preliminary data.</text>
</comment>
<dbReference type="PANTHER" id="PTHR22683">
    <property type="entry name" value="SPORULATION PROTEIN RELATED"/>
    <property type="match status" value="1"/>
</dbReference>
<dbReference type="Pfam" id="PF01580">
    <property type="entry name" value="FtsK_SpoIIIE"/>
    <property type="match status" value="1"/>
</dbReference>
<evidence type="ECO:0000313" key="6">
    <source>
        <dbReference type="Proteomes" id="UP001193081"/>
    </source>
</evidence>
<evidence type="ECO:0000256" key="2">
    <source>
        <dbReference type="ARBA" id="ARBA00022840"/>
    </source>
</evidence>
<reference evidence="5 6" key="1">
    <citation type="submission" date="2021-03" db="EMBL/GenBank/DDBJ databases">
        <authorList>
            <person name="Grouzdev D.S."/>
        </authorList>
    </citation>
    <scope>NUCLEOTIDE SEQUENCE [LARGE SCALE GENOMIC DNA]</scope>
    <source>
        <strain evidence="5 6">M50-1</strain>
    </source>
</reference>